<sequence length="63" mass="7105">MRSQALSPSELDALIAKRGGSEVHYCNRFIVVNEAPVMRDSYVPDTEALRRSVTHGQRLEYAL</sequence>
<reference evidence="1 2" key="1">
    <citation type="submission" date="2014-04" db="EMBL/GenBank/DDBJ databases">
        <authorList>
            <consortium name="DOE Joint Genome Institute"/>
            <person name="Kuo A."/>
            <person name="Tarkka M."/>
            <person name="Buscot F."/>
            <person name="Kohler A."/>
            <person name="Nagy L.G."/>
            <person name="Floudas D."/>
            <person name="Copeland A."/>
            <person name="Barry K.W."/>
            <person name="Cichocki N."/>
            <person name="Veneault-Fourrey C."/>
            <person name="LaButti K."/>
            <person name="Lindquist E.A."/>
            <person name="Lipzen A."/>
            <person name="Lundell T."/>
            <person name="Morin E."/>
            <person name="Murat C."/>
            <person name="Sun H."/>
            <person name="Tunlid A."/>
            <person name="Henrissat B."/>
            <person name="Grigoriev I.V."/>
            <person name="Hibbett D.S."/>
            <person name="Martin F."/>
            <person name="Nordberg H.P."/>
            <person name="Cantor M.N."/>
            <person name="Hua S.X."/>
        </authorList>
    </citation>
    <scope>NUCLEOTIDE SEQUENCE [LARGE SCALE GENOMIC DNA]</scope>
    <source>
        <strain evidence="1 2">F 1598</strain>
    </source>
</reference>
<accession>A0A0C3BHY1</accession>
<proteinExistence type="predicted"/>
<dbReference type="Proteomes" id="UP000054166">
    <property type="component" value="Unassembled WGS sequence"/>
</dbReference>
<evidence type="ECO:0000313" key="1">
    <source>
        <dbReference type="EMBL" id="KIM85923.1"/>
    </source>
</evidence>
<gene>
    <name evidence="1" type="ORF">PILCRDRAFT_329152</name>
</gene>
<dbReference type="AlphaFoldDB" id="A0A0C3BHY1"/>
<reference evidence="2" key="2">
    <citation type="submission" date="2015-01" db="EMBL/GenBank/DDBJ databases">
        <title>Evolutionary Origins and Diversification of the Mycorrhizal Mutualists.</title>
        <authorList>
            <consortium name="DOE Joint Genome Institute"/>
            <consortium name="Mycorrhizal Genomics Consortium"/>
            <person name="Kohler A."/>
            <person name="Kuo A."/>
            <person name="Nagy L.G."/>
            <person name="Floudas D."/>
            <person name="Copeland A."/>
            <person name="Barry K.W."/>
            <person name="Cichocki N."/>
            <person name="Veneault-Fourrey C."/>
            <person name="LaButti K."/>
            <person name="Lindquist E.A."/>
            <person name="Lipzen A."/>
            <person name="Lundell T."/>
            <person name="Morin E."/>
            <person name="Murat C."/>
            <person name="Riley R."/>
            <person name="Ohm R."/>
            <person name="Sun H."/>
            <person name="Tunlid A."/>
            <person name="Henrissat B."/>
            <person name="Grigoriev I.V."/>
            <person name="Hibbett D.S."/>
            <person name="Martin F."/>
        </authorList>
    </citation>
    <scope>NUCLEOTIDE SEQUENCE [LARGE SCALE GENOMIC DNA]</scope>
    <source>
        <strain evidence="2">F 1598</strain>
    </source>
</reference>
<evidence type="ECO:0000313" key="2">
    <source>
        <dbReference type="Proteomes" id="UP000054166"/>
    </source>
</evidence>
<organism evidence="1 2">
    <name type="scientific">Piloderma croceum (strain F 1598)</name>
    <dbReference type="NCBI Taxonomy" id="765440"/>
    <lineage>
        <taxon>Eukaryota</taxon>
        <taxon>Fungi</taxon>
        <taxon>Dikarya</taxon>
        <taxon>Basidiomycota</taxon>
        <taxon>Agaricomycotina</taxon>
        <taxon>Agaricomycetes</taxon>
        <taxon>Agaricomycetidae</taxon>
        <taxon>Atheliales</taxon>
        <taxon>Atheliaceae</taxon>
        <taxon>Piloderma</taxon>
    </lineage>
</organism>
<dbReference type="EMBL" id="KN832983">
    <property type="protein sequence ID" value="KIM85923.1"/>
    <property type="molecule type" value="Genomic_DNA"/>
</dbReference>
<protein>
    <submittedName>
        <fullName evidence="1">Uncharacterized protein</fullName>
    </submittedName>
</protein>
<dbReference type="InParanoid" id="A0A0C3BHY1"/>
<name>A0A0C3BHY1_PILCF</name>
<keyword evidence="2" id="KW-1185">Reference proteome</keyword>
<dbReference type="HOGENOM" id="CLU_2886611_0_0_1"/>